<evidence type="ECO:0000256" key="1">
    <source>
        <dbReference type="SAM" id="SignalP"/>
    </source>
</evidence>
<sequence length="292" mass="31211">MKSTSEVTKTLFSPLARLGMLCLIFAAASCSKSDDAQPSSAIKIKLSSSATLGNYLTDGDGNALYFFSTDVAGQNTCTGGCATVWPIYFQDGLTAEMLGTGLTLSDFATITAAAGKQLTYKGWPLYYYAPNGTREPANQTTGEAVGGVWFVAKPDYTIMIAKTQLKGLDGNNYKGDYTLGDGAVAFFSDAEGRTIYTFTVDKKNKNNFTNGDGAHDANWPIYAETLASIPSVLDKTKFGTIDVSGVKQMTYKGWPLYYFGHDAVRGDTKGVSVPSPGIWPVAIKDAEDAPEN</sequence>
<dbReference type="PROSITE" id="PS51257">
    <property type="entry name" value="PROKAR_LIPOPROTEIN"/>
    <property type="match status" value="1"/>
</dbReference>
<dbReference type="RefSeq" id="WP_245804130.1">
    <property type="nucleotide sequence ID" value="NZ_FQWQ01000002.1"/>
</dbReference>
<evidence type="ECO:0000313" key="2">
    <source>
        <dbReference type="EMBL" id="SHH38070.1"/>
    </source>
</evidence>
<keyword evidence="3" id="KW-1185">Reference proteome</keyword>
<organism evidence="2 3">
    <name type="scientific">Chryseolinea serpens</name>
    <dbReference type="NCBI Taxonomy" id="947013"/>
    <lineage>
        <taxon>Bacteria</taxon>
        <taxon>Pseudomonadati</taxon>
        <taxon>Bacteroidota</taxon>
        <taxon>Cytophagia</taxon>
        <taxon>Cytophagales</taxon>
        <taxon>Fulvivirgaceae</taxon>
        <taxon>Chryseolinea</taxon>
    </lineage>
</organism>
<dbReference type="AlphaFoldDB" id="A0A1M5SI39"/>
<dbReference type="InterPro" id="IPR005297">
    <property type="entry name" value="Lipoprotein_repeat"/>
</dbReference>
<dbReference type="PANTHER" id="PTHR39335">
    <property type="entry name" value="BLL4220 PROTEIN"/>
    <property type="match status" value="1"/>
</dbReference>
<protein>
    <recommendedName>
        <fullName evidence="4">Lipoprotein with Yx(FWY)xxD motif</fullName>
    </recommendedName>
</protein>
<keyword evidence="1" id="KW-0732">Signal</keyword>
<dbReference type="Proteomes" id="UP000184212">
    <property type="component" value="Unassembled WGS sequence"/>
</dbReference>
<reference evidence="2 3" key="1">
    <citation type="submission" date="2016-11" db="EMBL/GenBank/DDBJ databases">
        <authorList>
            <person name="Jaros S."/>
            <person name="Januszkiewicz K."/>
            <person name="Wedrychowicz H."/>
        </authorList>
    </citation>
    <scope>NUCLEOTIDE SEQUENCE [LARGE SCALE GENOMIC DNA]</scope>
    <source>
        <strain evidence="2 3">DSM 24574</strain>
    </source>
</reference>
<evidence type="ECO:0008006" key="4">
    <source>
        <dbReference type="Google" id="ProtNLM"/>
    </source>
</evidence>
<dbReference type="PANTHER" id="PTHR39335:SF1">
    <property type="entry name" value="BLL4220 PROTEIN"/>
    <property type="match status" value="1"/>
</dbReference>
<feature type="chain" id="PRO_5012861395" description="Lipoprotein with Yx(FWY)xxD motif" evidence="1">
    <location>
        <begin position="29"/>
        <end position="292"/>
    </location>
</feature>
<dbReference type="GO" id="GO:0043448">
    <property type="term" value="P:alkane catabolic process"/>
    <property type="evidence" value="ECO:0007669"/>
    <property type="project" value="TreeGrafter"/>
</dbReference>
<name>A0A1M5SI39_9BACT</name>
<dbReference type="STRING" id="947013.SAMN04488109_3942"/>
<dbReference type="Pfam" id="PF03640">
    <property type="entry name" value="Lipoprotein_15"/>
    <property type="match status" value="2"/>
</dbReference>
<evidence type="ECO:0000313" key="3">
    <source>
        <dbReference type="Proteomes" id="UP000184212"/>
    </source>
</evidence>
<feature type="signal peptide" evidence="1">
    <location>
        <begin position="1"/>
        <end position="28"/>
    </location>
</feature>
<gene>
    <name evidence="2" type="ORF">SAMN04488109_3942</name>
</gene>
<proteinExistence type="predicted"/>
<dbReference type="EMBL" id="FQWQ01000002">
    <property type="protein sequence ID" value="SHH38070.1"/>
    <property type="molecule type" value="Genomic_DNA"/>
</dbReference>
<accession>A0A1M5SI39</accession>